<comment type="caution">
    <text evidence="4">The sequence shown here is derived from an EMBL/GenBank/DDBJ whole genome shotgun (WGS) entry which is preliminary data.</text>
</comment>
<dbReference type="Pfam" id="PF00990">
    <property type="entry name" value="GGDEF"/>
    <property type="match status" value="1"/>
</dbReference>
<sequence length="742" mass="82894">MVNAPPDQVQEHALGAEAIARLQAGPSAEGLQLLYDVVQALSGAHGLRQGLTSTLERVVRGDGWDLGVMWLNTPGGLKFQCAWHHPALDAANFLQVSQDPKLDLDACLAHQTQKRRALIFIEQIAPNACWERNRQAMALGLTSAMGLPLMVGDKIYGVLELFSRSPRVCNAHALGLFRALSSDIGQFIEARHLEQQLYDNNAKLAEAHRIARMAYWELNLVNLQLHGNLDTAAVLGLTPESLPRDLHALYGIVPPEDHSHLQTMIAGAQRQQHPIVTVEYRVIDKDGHVRHMLVQAQGRFDISGKPVRITGTIQDITEQKQAAERARQSEQRWEIAFRNSPIPSLITSYDTGLCLDANDEMMRVMGLRLDQIVGRTTSEVRLWPPNRCRDELISQVHAQGRVRDFELHTEINGKESYLLINLEIIDFNGQRCLLGQWIDVTRQKLLEESLRLTVAAVEHAGDALVLMDHRGNIISVNPAFTQITGYTKEQASGEWFLGLIHKPSGRHDKSFFRNAVGTVETDGQWKGEAWAKRADGQIIPTVLTLSAIRHPNTQRVKHYVGVFSDISRQKEYEMQLQQMAWHDDLTGVANRNLLIERGNRALLQAERHDTILALVFVDLDRFKAINDTYGHVFGDELLKQVAERLCLCVRASDTVARIGGDEFVLLLPEVAEEEGGKIVLEKIRRAMLEPFIIGGQTVGIGASLGIAYYPQDGLDMPTLLQQADEGLYRMKKATRDDTASPV</sequence>
<dbReference type="Gene3D" id="2.10.70.100">
    <property type="match status" value="1"/>
</dbReference>
<dbReference type="SMART" id="SM00267">
    <property type="entry name" value="GGDEF"/>
    <property type="match status" value="1"/>
</dbReference>
<dbReference type="EMBL" id="JACJUU010000003">
    <property type="protein sequence ID" value="MBC2769447.1"/>
    <property type="molecule type" value="Genomic_DNA"/>
</dbReference>
<dbReference type="Gene3D" id="3.30.450.40">
    <property type="match status" value="1"/>
</dbReference>
<dbReference type="InterPro" id="IPR035965">
    <property type="entry name" value="PAS-like_dom_sf"/>
</dbReference>
<feature type="domain" description="GGDEF" evidence="3">
    <location>
        <begin position="610"/>
        <end position="742"/>
    </location>
</feature>
<dbReference type="InterPro" id="IPR000700">
    <property type="entry name" value="PAS-assoc_C"/>
</dbReference>
<dbReference type="InterPro" id="IPR029016">
    <property type="entry name" value="GAF-like_dom_sf"/>
</dbReference>
<dbReference type="InterPro" id="IPR029787">
    <property type="entry name" value="Nucleotide_cyclase"/>
</dbReference>
<dbReference type="SUPFAM" id="SSF55785">
    <property type="entry name" value="PYP-like sensor domain (PAS domain)"/>
    <property type="match status" value="3"/>
</dbReference>
<dbReference type="RefSeq" id="WP_185779177.1">
    <property type="nucleotide sequence ID" value="NZ_JACJUU010000003.1"/>
</dbReference>
<dbReference type="NCBIfam" id="TIGR00229">
    <property type="entry name" value="sensory_box"/>
    <property type="match status" value="3"/>
</dbReference>
<dbReference type="SUPFAM" id="SSF55073">
    <property type="entry name" value="Nucleotide cyclase"/>
    <property type="match status" value="1"/>
</dbReference>
<evidence type="ECO:0000259" key="1">
    <source>
        <dbReference type="PROSITE" id="PS50112"/>
    </source>
</evidence>
<dbReference type="InterPro" id="IPR000014">
    <property type="entry name" value="PAS"/>
</dbReference>
<dbReference type="SUPFAM" id="SSF55781">
    <property type="entry name" value="GAF domain-like"/>
    <property type="match status" value="1"/>
</dbReference>
<dbReference type="SMART" id="SM00091">
    <property type="entry name" value="PAS"/>
    <property type="match status" value="2"/>
</dbReference>
<organism evidence="4 5">
    <name type="scientific">Pusillimonas minor</name>
    <dbReference type="NCBI Taxonomy" id="2697024"/>
    <lineage>
        <taxon>Bacteria</taxon>
        <taxon>Pseudomonadati</taxon>
        <taxon>Pseudomonadota</taxon>
        <taxon>Betaproteobacteria</taxon>
        <taxon>Burkholderiales</taxon>
        <taxon>Alcaligenaceae</taxon>
        <taxon>Pusillimonas</taxon>
    </lineage>
</organism>
<evidence type="ECO:0000259" key="2">
    <source>
        <dbReference type="PROSITE" id="PS50113"/>
    </source>
</evidence>
<dbReference type="PROSITE" id="PS50887">
    <property type="entry name" value="GGDEF"/>
    <property type="match status" value="1"/>
</dbReference>
<accession>A0A842HMB2</accession>
<dbReference type="AlphaFoldDB" id="A0A842HMB2"/>
<dbReference type="NCBIfam" id="TIGR00254">
    <property type="entry name" value="GGDEF"/>
    <property type="match status" value="1"/>
</dbReference>
<dbReference type="Proteomes" id="UP000545386">
    <property type="component" value="Unassembled WGS sequence"/>
</dbReference>
<proteinExistence type="predicted"/>
<evidence type="ECO:0000313" key="5">
    <source>
        <dbReference type="Proteomes" id="UP000545386"/>
    </source>
</evidence>
<dbReference type="Gene3D" id="3.30.450.20">
    <property type="entry name" value="PAS domain"/>
    <property type="match status" value="3"/>
</dbReference>
<dbReference type="InterPro" id="IPR003018">
    <property type="entry name" value="GAF"/>
</dbReference>
<name>A0A842HMB2_9BURK</name>
<dbReference type="PANTHER" id="PTHR46663:SF3">
    <property type="entry name" value="SLL0267 PROTEIN"/>
    <property type="match status" value="1"/>
</dbReference>
<feature type="domain" description="PAS" evidence="1">
    <location>
        <begin position="449"/>
        <end position="494"/>
    </location>
</feature>
<keyword evidence="5" id="KW-1185">Reference proteome</keyword>
<gene>
    <name evidence="4" type="ORF">GTU67_05885</name>
</gene>
<dbReference type="Gene3D" id="3.30.70.270">
    <property type="match status" value="1"/>
</dbReference>
<protein>
    <submittedName>
        <fullName evidence="4">PAS domain S-box protein</fullName>
    </submittedName>
</protein>
<dbReference type="PROSITE" id="PS50113">
    <property type="entry name" value="PAC"/>
    <property type="match status" value="2"/>
</dbReference>
<dbReference type="Pfam" id="PF08447">
    <property type="entry name" value="PAS_3"/>
    <property type="match status" value="1"/>
</dbReference>
<evidence type="ECO:0000259" key="3">
    <source>
        <dbReference type="PROSITE" id="PS50887"/>
    </source>
</evidence>
<dbReference type="SMART" id="SM00086">
    <property type="entry name" value="PAC"/>
    <property type="match status" value="2"/>
</dbReference>
<reference evidence="4 5" key="1">
    <citation type="submission" date="2020-08" db="EMBL/GenBank/DDBJ databases">
        <title>Paraeoetvoesia sp. YC-7-48 draft genome sequence.</title>
        <authorList>
            <person name="Yao L."/>
        </authorList>
    </citation>
    <scope>NUCLEOTIDE SEQUENCE [LARGE SCALE GENOMIC DNA]</scope>
    <source>
        <strain evidence="5">YC-7-48</strain>
    </source>
</reference>
<dbReference type="GO" id="GO:0003824">
    <property type="term" value="F:catalytic activity"/>
    <property type="evidence" value="ECO:0007669"/>
    <property type="project" value="UniProtKB-ARBA"/>
</dbReference>
<dbReference type="InterPro" id="IPR052163">
    <property type="entry name" value="DGC-Regulatory_Protein"/>
</dbReference>
<feature type="domain" description="PAC" evidence="2">
    <location>
        <begin position="276"/>
        <end position="328"/>
    </location>
</feature>
<dbReference type="CDD" id="cd00130">
    <property type="entry name" value="PAS"/>
    <property type="match status" value="2"/>
</dbReference>
<dbReference type="Pfam" id="PF13185">
    <property type="entry name" value="GAF_2"/>
    <property type="match status" value="1"/>
</dbReference>
<dbReference type="PROSITE" id="PS50112">
    <property type="entry name" value="PAS"/>
    <property type="match status" value="1"/>
</dbReference>
<dbReference type="CDD" id="cd01949">
    <property type="entry name" value="GGDEF"/>
    <property type="match status" value="1"/>
</dbReference>
<dbReference type="PANTHER" id="PTHR46663">
    <property type="entry name" value="DIGUANYLATE CYCLASE DGCT-RELATED"/>
    <property type="match status" value="1"/>
</dbReference>
<dbReference type="InterPro" id="IPR000160">
    <property type="entry name" value="GGDEF_dom"/>
</dbReference>
<feature type="domain" description="PAC" evidence="2">
    <location>
        <begin position="525"/>
        <end position="578"/>
    </location>
</feature>
<dbReference type="InterPro" id="IPR013655">
    <property type="entry name" value="PAS_fold_3"/>
</dbReference>
<dbReference type="InterPro" id="IPR043128">
    <property type="entry name" value="Rev_trsase/Diguanyl_cyclase"/>
</dbReference>
<evidence type="ECO:0000313" key="4">
    <source>
        <dbReference type="EMBL" id="MBC2769447.1"/>
    </source>
</evidence>
<dbReference type="Pfam" id="PF13426">
    <property type="entry name" value="PAS_9"/>
    <property type="match status" value="1"/>
</dbReference>
<dbReference type="FunFam" id="3.30.70.270:FF:000001">
    <property type="entry name" value="Diguanylate cyclase domain protein"/>
    <property type="match status" value="1"/>
</dbReference>
<dbReference type="InterPro" id="IPR001610">
    <property type="entry name" value="PAC"/>
</dbReference>